<evidence type="ECO:0000256" key="2">
    <source>
        <dbReference type="ARBA" id="ARBA00022692"/>
    </source>
</evidence>
<evidence type="ECO:0000256" key="9">
    <source>
        <dbReference type="PROSITE-ProRule" id="PRU00043"/>
    </source>
</evidence>
<name>A0A068Y2R5_ECHMU</name>
<dbReference type="CDD" id="cd11304">
    <property type="entry name" value="Cadherin_repeat"/>
    <property type="match status" value="7"/>
</dbReference>
<keyword evidence="8" id="KW-0325">Glycoprotein</keyword>
<evidence type="ECO:0000313" key="14">
    <source>
        <dbReference type="Proteomes" id="UP000017246"/>
    </source>
</evidence>
<feature type="domain" description="Cadherin" evidence="12">
    <location>
        <begin position="714"/>
        <end position="821"/>
    </location>
</feature>
<feature type="domain" description="Cadherin" evidence="12">
    <location>
        <begin position="21"/>
        <end position="177"/>
    </location>
</feature>
<dbReference type="eggNOG" id="ENOG502QPMK">
    <property type="taxonomic scope" value="Eukaryota"/>
</dbReference>
<keyword evidence="5" id="KW-0130">Cell adhesion</keyword>
<dbReference type="InterPro" id="IPR015919">
    <property type="entry name" value="Cadherin-like_sf"/>
</dbReference>
<keyword evidence="3" id="KW-0677">Repeat</keyword>
<dbReference type="FunFam" id="2.60.40.60:FF:000015">
    <property type="entry name" value="FAT atypical cadherin 1"/>
    <property type="match status" value="1"/>
</dbReference>
<dbReference type="GO" id="GO:0005886">
    <property type="term" value="C:plasma membrane"/>
    <property type="evidence" value="ECO:0007669"/>
    <property type="project" value="InterPro"/>
</dbReference>
<evidence type="ECO:0000256" key="3">
    <source>
        <dbReference type="ARBA" id="ARBA00022737"/>
    </source>
</evidence>
<keyword evidence="11" id="KW-0732">Signal</keyword>
<dbReference type="InterPro" id="IPR013164">
    <property type="entry name" value="Cadherin_N"/>
</dbReference>
<evidence type="ECO:0000256" key="7">
    <source>
        <dbReference type="ARBA" id="ARBA00023136"/>
    </source>
</evidence>
<evidence type="ECO:0000256" key="8">
    <source>
        <dbReference type="ARBA" id="ARBA00023180"/>
    </source>
</evidence>
<evidence type="ECO:0000256" key="6">
    <source>
        <dbReference type="ARBA" id="ARBA00022989"/>
    </source>
</evidence>
<dbReference type="InterPro" id="IPR050174">
    <property type="entry name" value="Protocadherin/Cadherin-CA"/>
</dbReference>
<evidence type="ECO:0000256" key="5">
    <source>
        <dbReference type="ARBA" id="ARBA00022889"/>
    </source>
</evidence>
<dbReference type="PROSITE" id="PS00232">
    <property type="entry name" value="CADHERIN_1"/>
    <property type="match status" value="4"/>
</dbReference>
<dbReference type="Pfam" id="PF08266">
    <property type="entry name" value="Cadherin_2"/>
    <property type="match status" value="1"/>
</dbReference>
<dbReference type="InterPro" id="IPR002126">
    <property type="entry name" value="Cadherin-like_dom"/>
</dbReference>
<keyword evidence="7 10" id="KW-0472">Membrane</keyword>
<dbReference type="PANTHER" id="PTHR24028">
    <property type="entry name" value="CADHERIN-87A"/>
    <property type="match status" value="1"/>
</dbReference>
<accession>A0A068Y2R5</accession>
<dbReference type="InterPro" id="IPR020894">
    <property type="entry name" value="Cadherin_CS"/>
</dbReference>
<dbReference type="Gene3D" id="2.60.40.60">
    <property type="entry name" value="Cadherins"/>
    <property type="match status" value="7"/>
</dbReference>
<evidence type="ECO:0000256" key="4">
    <source>
        <dbReference type="ARBA" id="ARBA00022837"/>
    </source>
</evidence>
<dbReference type="Proteomes" id="UP000017246">
    <property type="component" value="Unassembled WGS sequence"/>
</dbReference>
<dbReference type="OMA" id="KCNLDFR"/>
<feature type="domain" description="Cadherin" evidence="12">
    <location>
        <begin position="191"/>
        <end position="315"/>
    </location>
</feature>
<feature type="domain" description="Cadherin" evidence="12">
    <location>
        <begin position="825"/>
        <end position="943"/>
    </location>
</feature>
<feature type="signal peptide" evidence="11">
    <location>
        <begin position="1"/>
        <end position="22"/>
    </location>
</feature>
<feature type="domain" description="Cadherin" evidence="12">
    <location>
        <begin position="455"/>
        <end position="594"/>
    </location>
</feature>
<dbReference type="STRING" id="6211.A0A068Y2R5"/>
<evidence type="ECO:0000256" key="11">
    <source>
        <dbReference type="SAM" id="SignalP"/>
    </source>
</evidence>
<feature type="transmembrane region" description="Helical" evidence="10">
    <location>
        <begin position="980"/>
        <end position="1002"/>
    </location>
</feature>
<comment type="subcellular location">
    <subcellularLocation>
        <location evidence="1">Membrane</location>
        <topology evidence="1">Single-pass membrane protein</topology>
    </subcellularLocation>
</comment>
<feature type="domain" description="Cadherin" evidence="12">
    <location>
        <begin position="339"/>
        <end position="448"/>
    </location>
</feature>
<keyword evidence="14" id="KW-1185">Reference proteome</keyword>
<feature type="chain" id="PRO_5009741471" evidence="11">
    <location>
        <begin position="23"/>
        <end position="1334"/>
    </location>
</feature>
<dbReference type="FunFam" id="2.60.40.60:FF:000020">
    <property type="entry name" value="Dachsous cadherin-related 1b"/>
    <property type="match status" value="1"/>
</dbReference>
<proteinExistence type="predicted"/>
<dbReference type="EMBL" id="LN902849">
    <property type="protein sequence ID" value="CDS36728.1"/>
    <property type="molecule type" value="Genomic_DNA"/>
</dbReference>
<evidence type="ECO:0000256" key="1">
    <source>
        <dbReference type="ARBA" id="ARBA00004167"/>
    </source>
</evidence>
<gene>
    <name evidence="13" type="ORF">EmuJ_000389000</name>
</gene>
<dbReference type="Pfam" id="PF00028">
    <property type="entry name" value="Cadherin"/>
    <property type="match status" value="4"/>
</dbReference>
<dbReference type="GO" id="GO:0005509">
    <property type="term" value="F:calcium ion binding"/>
    <property type="evidence" value="ECO:0007669"/>
    <property type="project" value="UniProtKB-UniRule"/>
</dbReference>
<evidence type="ECO:0000259" key="12">
    <source>
        <dbReference type="PROSITE" id="PS50268"/>
    </source>
</evidence>
<dbReference type="OrthoDB" id="6252479at2759"/>
<keyword evidence="6 10" id="KW-1133">Transmembrane helix</keyword>
<dbReference type="PRINTS" id="PR00205">
    <property type="entry name" value="CADHERIN"/>
</dbReference>
<feature type="domain" description="Cadherin" evidence="12">
    <location>
        <begin position="595"/>
        <end position="712"/>
    </location>
</feature>
<keyword evidence="4 9" id="KW-0106">Calcium</keyword>
<dbReference type="PROSITE" id="PS50268">
    <property type="entry name" value="CADHERIN_2"/>
    <property type="match status" value="7"/>
</dbReference>
<dbReference type="SUPFAM" id="SSF49313">
    <property type="entry name" value="Cadherin-like"/>
    <property type="match status" value="7"/>
</dbReference>
<keyword evidence="2 10" id="KW-0812">Transmembrane</keyword>
<organism evidence="13 14">
    <name type="scientific">Echinococcus multilocularis</name>
    <name type="common">Fox tapeworm</name>
    <dbReference type="NCBI Taxonomy" id="6211"/>
    <lineage>
        <taxon>Eukaryota</taxon>
        <taxon>Metazoa</taxon>
        <taxon>Spiralia</taxon>
        <taxon>Lophotrochozoa</taxon>
        <taxon>Platyhelminthes</taxon>
        <taxon>Cestoda</taxon>
        <taxon>Eucestoda</taxon>
        <taxon>Cyclophyllidea</taxon>
        <taxon>Taeniidae</taxon>
        <taxon>Echinococcus</taxon>
    </lineage>
</organism>
<reference evidence="13" key="2">
    <citation type="submission" date="2015-11" db="EMBL/GenBank/DDBJ databases">
        <authorList>
            <person name="Zhang Y."/>
            <person name="Guo Z."/>
        </authorList>
    </citation>
    <scope>NUCLEOTIDE SEQUENCE</scope>
</reference>
<dbReference type="SMART" id="SM00112">
    <property type="entry name" value="CA"/>
    <property type="match status" value="7"/>
</dbReference>
<evidence type="ECO:0000256" key="10">
    <source>
        <dbReference type="SAM" id="Phobius"/>
    </source>
</evidence>
<evidence type="ECO:0000313" key="13">
    <source>
        <dbReference type="EMBL" id="CDS36728.1"/>
    </source>
</evidence>
<dbReference type="PANTHER" id="PTHR24028:SF146">
    <property type="entry name" value="CADHERIN 96CB, ISOFORM D-RELATED"/>
    <property type="match status" value="1"/>
</dbReference>
<dbReference type="GO" id="GO:0007156">
    <property type="term" value="P:homophilic cell adhesion via plasma membrane adhesion molecules"/>
    <property type="evidence" value="ECO:0007669"/>
    <property type="project" value="InterPro"/>
</dbReference>
<reference evidence="13" key="1">
    <citation type="journal article" date="2013" name="Nature">
        <title>The genomes of four tapeworm species reveal adaptations to parasitism.</title>
        <authorList>
            <person name="Tsai I.J."/>
            <person name="Zarowiecki M."/>
            <person name="Holroyd N."/>
            <person name="Garciarrubio A."/>
            <person name="Sanchez-Flores A."/>
            <person name="Brooks K.L."/>
            <person name="Tracey A."/>
            <person name="Bobes R.J."/>
            <person name="Fragoso G."/>
            <person name="Sciutto E."/>
            <person name="Aslett M."/>
            <person name="Beasley H."/>
            <person name="Bennett H.M."/>
            <person name="Cai J."/>
            <person name="Camicia F."/>
            <person name="Clark R."/>
            <person name="Cucher M."/>
            <person name="De Silva N."/>
            <person name="Day T.A."/>
            <person name="Deplazes P."/>
            <person name="Estrada K."/>
            <person name="Fernandez C."/>
            <person name="Holland P.W."/>
            <person name="Hou J."/>
            <person name="Hu S."/>
            <person name="Huckvale T."/>
            <person name="Hung S.S."/>
            <person name="Kamenetzky L."/>
            <person name="Keane J.A."/>
            <person name="Kiss F."/>
            <person name="Koziol U."/>
            <person name="Lambert O."/>
            <person name="Liu K."/>
            <person name="Luo X."/>
            <person name="Luo Y."/>
            <person name="Macchiaroli N."/>
            <person name="Nichol S."/>
            <person name="Paps J."/>
            <person name="Parkinson J."/>
            <person name="Pouchkina-Stantcheva N."/>
            <person name="Riddiford N."/>
            <person name="Rosenzvit M."/>
            <person name="Salinas G."/>
            <person name="Wasmuth J.D."/>
            <person name="Zamanian M."/>
            <person name="Zheng Y."/>
            <person name="Cai X."/>
            <person name="Soberon X."/>
            <person name="Olson P.D."/>
            <person name="Laclette J.P."/>
            <person name="Brehm K."/>
            <person name="Berriman M."/>
            <person name="Garciarrubio A."/>
            <person name="Bobes R.J."/>
            <person name="Fragoso G."/>
            <person name="Sanchez-Flores A."/>
            <person name="Estrada K."/>
            <person name="Cevallos M.A."/>
            <person name="Morett E."/>
            <person name="Gonzalez V."/>
            <person name="Portillo T."/>
            <person name="Ochoa-Leyva A."/>
            <person name="Jose M.V."/>
            <person name="Sciutto E."/>
            <person name="Landa A."/>
            <person name="Jimenez L."/>
            <person name="Valdes V."/>
            <person name="Carrero J.C."/>
            <person name="Larralde C."/>
            <person name="Morales-Montor J."/>
            <person name="Limon-Lason J."/>
            <person name="Soberon X."/>
            <person name="Laclette J.P."/>
        </authorList>
    </citation>
    <scope>NUCLEOTIDE SEQUENCE [LARGE SCALE GENOMIC DNA]</scope>
</reference>
<sequence length="1334" mass="146261">MRWYPLLLTLFLFLTLLTLTKGELYRFQIPEEVPTNTVIADLPSLFNIPSMKDSPNVNYRFKILTPNPIYHQMFAIDQRTGILRTNGPIDRDQLCQRAELCCTMMMMGQHDTTSTHDVKVVGMEALQSKLGNHIISTGLKCNLDFRIAFSSKPTGFPTSFASIHIDLLDLNDNAPKFTGLTSAQISRNYDGSLMYIASIPEGAHIGFQLPLPMAQDGDAGSFGVQGYKLEEPSGQMRLEMDPRLIYTFPFELILPHRDDGVILPKLELREPLDYEKRQDYYITLVAFDVDRHLPHSAEILVRVDVLDENDNQPNVSVRTRLQGSFDALTAGSGRAQIHIREDTPIGTLLANFEARDADSGENGRVTFAWAEIIPPRVQRLFDLNPTSGELRLADRLDYDTLSKSSSNQGFEAYNLVVVASDDGKPNRLSTSASIVIELVDVNDEEPKITVMDLANRSPTQLEVLENEERDTFVALVTVQDLDGASGPNGQFYCTLNNTFFRLIAADTFAGHKVPPLPGILTTEHEELAFTEGHSSVFGAGRAEFQLVTTTSFDREQTAVHFVAIRCQDRGSPSLESQATFTVTVLDVNDNPPQFPINPLTVTIAEDAQVGNLVVSLNATDPDRPDDVHPVTYSLVTIIALSTTQPMSPANSSHFRLEGHTGRLLLAEPLDRETNAEYQLTVRATDKGSPKTQSCDLVLRIQILDVNDNVPVFGSPSGYRFVIEEEKEAGSVVGVVSATDADEGKNGKISYRLFGTAAAVQRGFAINPTTGEITTKVSLDREVNAVYEFFVTAEDSAPSKRLTATAKVTVELLDINDNDPKFIYPTQPNHTIHASAYSKVGTAIVKLTVFDADAAGEQGLLFLMKNSTSHGLFSLNPSSGELAFAREVLDDDIGSHFLEIEAKDNGVPSRSSITSITVVIDAKNHQRNPGSINTGAEYVNSPTYSKSWNHRDETAYSLYGQDTSVEVYSRQDSPPAFDRRLILISCLAFLGCLLLVVFGAILIRFRHRAPTENAPPTNPANFVHAKEAKYKAATLQPQTSVPGKDLLNRYVYGWSAQRSPLVGGARCGNATVLQQQQQQQQQRMLQEHHHQQQQEQFLRLGFMNGTTAGAVAAAAESFDNAIQARPCRGEVTLQAKNRSSSLGDSLEEYERPPIPIVDRANIYLSQGQMNRVDDVWEQRADKVLNNYEALGDGNGYYNKVSASGGGGGGGSTGVIIQPGMYMQGGQFFRKDRVEDDSVPDPECAVFLTNTRSATAARNAGYQTLFNATASSPGRRHQQPPLPTVTVASESMEAEAEAFEASAIPSSAFELVGSSAAATAWRKDLAKKGIVSSSFV</sequence>
<protein>
    <submittedName>
        <fullName evidence="13">Protocadherin 1</fullName>
    </submittedName>
</protein>